<reference evidence="10" key="1">
    <citation type="submission" date="2025-04" db="UniProtKB">
        <authorList>
            <consortium name="RefSeq"/>
        </authorList>
    </citation>
    <scope>IDENTIFICATION</scope>
    <source>
        <tissue evidence="10">Whole insect</tissue>
    </source>
</reference>
<keyword evidence="4 5" id="KW-0472">Membrane</keyword>
<dbReference type="FunCoup" id="A0A6P7FVR5">
    <property type="interactions" value="15"/>
</dbReference>
<feature type="transmembrane region" description="Helical" evidence="5">
    <location>
        <begin position="410"/>
        <end position="431"/>
    </location>
</feature>
<evidence type="ECO:0000256" key="2">
    <source>
        <dbReference type="ARBA" id="ARBA00022692"/>
    </source>
</evidence>
<evidence type="ECO:0000313" key="10">
    <source>
        <dbReference type="RefSeq" id="XP_028140461.1"/>
    </source>
</evidence>
<dbReference type="PROSITE" id="PS50261">
    <property type="entry name" value="G_PROTEIN_RECEP_F2_4"/>
    <property type="match status" value="1"/>
</dbReference>
<dbReference type="InterPro" id="IPR017981">
    <property type="entry name" value="GPCR_2-like_7TM"/>
</dbReference>
<dbReference type="OrthoDB" id="6339480at2759"/>
<proteinExistence type="predicted"/>
<name>A0A6P7FVR5_DIAVI</name>
<feature type="signal peptide" evidence="6">
    <location>
        <begin position="1"/>
        <end position="26"/>
    </location>
</feature>
<evidence type="ECO:0000313" key="8">
    <source>
        <dbReference type="EnsemblMetazoa" id="XP_050510746.1"/>
    </source>
</evidence>
<feature type="transmembrane region" description="Helical" evidence="5">
    <location>
        <begin position="294"/>
        <end position="316"/>
    </location>
</feature>
<dbReference type="CDD" id="cd15039">
    <property type="entry name" value="7tmB3_Methuselah-like"/>
    <property type="match status" value="1"/>
</dbReference>
<reference evidence="8" key="2">
    <citation type="submission" date="2025-05" db="UniProtKB">
        <authorList>
            <consortium name="EnsemblMetazoa"/>
        </authorList>
    </citation>
    <scope>IDENTIFICATION</scope>
</reference>
<evidence type="ECO:0000259" key="7">
    <source>
        <dbReference type="PROSITE" id="PS50261"/>
    </source>
</evidence>
<dbReference type="PANTHER" id="PTHR46953:SF2">
    <property type="entry name" value="G-PROTEIN COUPLED RECEPTOR MTH-LIKE 5-RELATED"/>
    <property type="match status" value="1"/>
</dbReference>
<dbReference type="PANTHER" id="PTHR46953">
    <property type="entry name" value="G-PROTEIN COUPLED RECEPTOR MTH-LIKE 1-RELATED"/>
    <property type="match status" value="1"/>
</dbReference>
<keyword evidence="6" id="KW-0732">Signal</keyword>
<evidence type="ECO:0000313" key="9">
    <source>
        <dbReference type="Proteomes" id="UP001652700"/>
    </source>
</evidence>
<feature type="domain" description="G-protein coupled receptors family 2 profile 2" evidence="7">
    <location>
        <begin position="183"/>
        <end position="433"/>
    </location>
</feature>
<dbReference type="EnsemblMetazoa" id="XM_050654789.1">
    <property type="protein sequence ID" value="XP_050510746.1"/>
    <property type="gene ID" value="LOC126887341"/>
</dbReference>
<protein>
    <submittedName>
        <fullName evidence="10">Probable G-protein coupled receptor Mth-like 5</fullName>
    </submittedName>
</protein>
<dbReference type="Proteomes" id="UP001652700">
    <property type="component" value="Unplaced"/>
</dbReference>
<feature type="chain" id="PRO_5028410106" evidence="6">
    <location>
        <begin position="27"/>
        <end position="473"/>
    </location>
</feature>
<keyword evidence="2 5" id="KW-0812">Transmembrane</keyword>
<feature type="transmembrane region" description="Helical" evidence="5">
    <location>
        <begin position="189"/>
        <end position="207"/>
    </location>
</feature>
<evidence type="ECO:0000256" key="5">
    <source>
        <dbReference type="SAM" id="Phobius"/>
    </source>
</evidence>
<evidence type="ECO:0000256" key="4">
    <source>
        <dbReference type="ARBA" id="ARBA00023136"/>
    </source>
</evidence>
<comment type="subcellular location">
    <subcellularLocation>
        <location evidence="1">Membrane</location>
        <topology evidence="1">Multi-pass membrane protein</topology>
    </subcellularLocation>
</comment>
<feature type="transmembrane region" description="Helical" evidence="5">
    <location>
        <begin position="214"/>
        <end position="232"/>
    </location>
</feature>
<feature type="transmembrane region" description="Helical" evidence="5">
    <location>
        <begin position="382"/>
        <end position="404"/>
    </location>
</feature>
<dbReference type="GO" id="GO:0007166">
    <property type="term" value="P:cell surface receptor signaling pathway"/>
    <property type="evidence" value="ECO:0007669"/>
    <property type="project" value="InterPro"/>
</dbReference>
<accession>A0A6P7FVR5</accession>
<organism evidence="10">
    <name type="scientific">Diabrotica virgifera virgifera</name>
    <name type="common">western corn rootworm</name>
    <dbReference type="NCBI Taxonomy" id="50390"/>
    <lineage>
        <taxon>Eukaryota</taxon>
        <taxon>Metazoa</taxon>
        <taxon>Ecdysozoa</taxon>
        <taxon>Arthropoda</taxon>
        <taxon>Hexapoda</taxon>
        <taxon>Insecta</taxon>
        <taxon>Pterygota</taxon>
        <taxon>Neoptera</taxon>
        <taxon>Endopterygota</taxon>
        <taxon>Coleoptera</taxon>
        <taxon>Polyphaga</taxon>
        <taxon>Cucujiformia</taxon>
        <taxon>Chrysomeloidea</taxon>
        <taxon>Chrysomelidae</taxon>
        <taxon>Galerucinae</taxon>
        <taxon>Diabroticina</taxon>
        <taxon>Diabroticites</taxon>
        <taxon>Diabrotica</taxon>
    </lineage>
</organism>
<evidence type="ECO:0000256" key="3">
    <source>
        <dbReference type="ARBA" id="ARBA00022989"/>
    </source>
</evidence>
<dbReference type="Gene3D" id="1.20.1070.10">
    <property type="entry name" value="Rhodopsin 7-helix transmembrane proteins"/>
    <property type="match status" value="1"/>
</dbReference>
<dbReference type="AlphaFoldDB" id="A0A6P7FVR5"/>
<dbReference type="RefSeq" id="XP_028140461.1">
    <property type="nucleotide sequence ID" value="XM_028284660.1"/>
</dbReference>
<keyword evidence="3 5" id="KW-1133">Transmembrane helix</keyword>
<evidence type="ECO:0000256" key="1">
    <source>
        <dbReference type="ARBA" id="ARBA00004141"/>
    </source>
</evidence>
<feature type="transmembrane region" description="Helical" evidence="5">
    <location>
        <begin position="336"/>
        <end position="361"/>
    </location>
</feature>
<keyword evidence="9" id="KW-1185">Reference proteome</keyword>
<dbReference type="GO" id="GO:0016020">
    <property type="term" value="C:membrane"/>
    <property type="evidence" value="ECO:0007669"/>
    <property type="project" value="UniProtKB-SubCell"/>
</dbReference>
<feature type="transmembrane region" description="Helical" evidence="5">
    <location>
        <begin position="252"/>
        <end position="273"/>
    </location>
</feature>
<evidence type="ECO:0000256" key="6">
    <source>
        <dbReference type="SAM" id="SignalP"/>
    </source>
</evidence>
<dbReference type="GO" id="GO:0004888">
    <property type="term" value="F:transmembrane signaling receptor activity"/>
    <property type="evidence" value="ECO:0007669"/>
    <property type="project" value="InterPro"/>
</dbReference>
<sequence length="473" mass="55102">MRIHRNMICDKKHLFILLVLGCTVQAEVPKGIDRTPKVKVNKCCEKNEIYIGKHCVKTNKTSEEWRPLFVTEKGVSNLQINYTLVIGRPDCGHVQTWPIYHYYNSTDRLRLLPNGILRHYFDHIDIPDAFDLDNINPTAPYYDYEQGKYCIDKKEEGITSEFALVCLPDAHRQWIMSTEFLVYNVVNPITHGISMVCLLIVAIIYFVMPTLRDLTGNIITTICMCLILSQTADMIRLLTVFKNHISLMITETICYLSMLGAFFWLNSLAYYIWKTFKSRNVFLRITDGKKYCYYSGYAWSCTLVLGALAIFAHFTMDYPEMGLQHKPTYEEEREQIGSLGTIIFFVPVAFTVLADVFFFATTLKIINRMHTYGRIHHKLRHTFRMFVLLMLVMTLKWLFFLASFTKYEALVNAHIFVNTFEGPLILYVCIFNQKHIAYLLQKTCCYTTFPCCKPDPEVEWGDEMTAMNTLNNY</sequence>
<gene>
    <name evidence="10" type="primary">LOC114334585</name>
</gene>
<dbReference type="InterPro" id="IPR052808">
    <property type="entry name" value="GPCR_Mth-like"/>
</dbReference>
<dbReference type="InParanoid" id="A0A6P7FVR5"/>